<comment type="similarity">
    <text evidence="2 5">Belongs to the RecX family.</text>
</comment>
<feature type="domain" description="RecX second three-helical" evidence="7">
    <location>
        <begin position="84"/>
        <end position="124"/>
    </location>
</feature>
<dbReference type="InterPro" id="IPR053924">
    <property type="entry name" value="RecX_HTH_2nd"/>
</dbReference>
<evidence type="ECO:0000313" key="9">
    <source>
        <dbReference type="Proteomes" id="UP000436911"/>
    </source>
</evidence>
<organism evidence="8 9">
    <name type="scientific">Agrobacterium vitis</name>
    <name type="common">Rhizobium vitis</name>
    <dbReference type="NCBI Taxonomy" id="373"/>
    <lineage>
        <taxon>Bacteria</taxon>
        <taxon>Pseudomonadati</taxon>
        <taxon>Pseudomonadota</taxon>
        <taxon>Alphaproteobacteria</taxon>
        <taxon>Hyphomicrobiales</taxon>
        <taxon>Rhizobiaceae</taxon>
        <taxon>Rhizobium/Agrobacterium group</taxon>
        <taxon>Agrobacterium</taxon>
    </lineage>
</organism>
<evidence type="ECO:0000256" key="2">
    <source>
        <dbReference type="ARBA" id="ARBA00009695"/>
    </source>
</evidence>
<comment type="function">
    <text evidence="5">Modulates RecA activity.</text>
</comment>
<evidence type="ECO:0000313" key="8">
    <source>
        <dbReference type="EMBL" id="KAA3530443.1"/>
    </source>
</evidence>
<dbReference type="GO" id="GO:0006282">
    <property type="term" value="P:regulation of DNA repair"/>
    <property type="evidence" value="ECO:0007669"/>
    <property type="project" value="UniProtKB-UniRule"/>
</dbReference>
<dbReference type="Proteomes" id="UP000436911">
    <property type="component" value="Unassembled WGS sequence"/>
</dbReference>
<dbReference type="AlphaFoldDB" id="A0A368P3J3"/>
<evidence type="ECO:0000256" key="5">
    <source>
        <dbReference type="HAMAP-Rule" id="MF_01114"/>
    </source>
</evidence>
<dbReference type="EMBL" id="QUSG01000002">
    <property type="protein sequence ID" value="KAA3530443.1"/>
    <property type="molecule type" value="Genomic_DNA"/>
</dbReference>
<evidence type="ECO:0000256" key="3">
    <source>
        <dbReference type="ARBA" id="ARBA00018111"/>
    </source>
</evidence>
<name>A0A368P3J3_AGRVI</name>
<dbReference type="HAMAP" id="MF_01114">
    <property type="entry name" value="RecX"/>
    <property type="match status" value="1"/>
</dbReference>
<comment type="caution">
    <text evidence="8">The sequence shown here is derived from an EMBL/GenBank/DDBJ whole genome shotgun (WGS) entry which is preliminary data.</text>
</comment>
<evidence type="ECO:0000256" key="1">
    <source>
        <dbReference type="ARBA" id="ARBA00004496"/>
    </source>
</evidence>
<gene>
    <name evidence="5 8" type="primary">recX</name>
    <name evidence="8" type="ORF">DXT89_06215</name>
</gene>
<protein>
    <recommendedName>
        <fullName evidence="3 5">Regulatory protein RecX</fullName>
    </recommendedName>
</protein>
<dbReference type="InterPro" id="IPR003783">
    <property type="entry name" value="Regulatory_RecX"/>
</dbReference>
<accession>A0A368P3J3</accession>
<dbReference type="RefSeq" id="WP_060717162.1">
    <property type="nucleotide sequence ID" value="NZ_CP055266.1"/>
</dbReference>
<dbReference type="NCBIfam" id="NF001060">
    <property type="entry name" value="PRK00117.4-4"/>
    <property type="match status" value="1"/>
</dbReference>
<evidence type="ECO:0000256" key="4">
    <source>
        <dbReference type="ARBA" id="ARBA00022490"/>
    </source>
</evidence>
<dbReference type="InterPro" id="IPR036388">
    <property type="entry name" value="WH-like_DNA-bd_sf"/>
</dbReference>
<comment type="subcellular location">
    <subcellularLocation>
        <location evidence="1 5">Cytoplasm</location>
    </subcellularLocation>
</comment>
<evidence type="ECO:0000256" key="6">
    <source>
        <dbReference type="SAM" id="MobiDB-lite"/>
    </source>
</evidence>
<dbReference type="GeneID" id="60680934"/>
<dbReference type="Gene3D" id="1.10.10.10">
    <property type="entry name" value="Winged helix-like DNA-binding domain superfamily/Winged helix DNA-binding domain"/>
    <property type="match status" value="1"/>
</dbReference>
<dbReference type="OrthoDB" id="8277672at2"/>
<keyword evidence="4 5" id="KW-0963">Cytoplasm</keyword>
<reference evidence="8 9" key="1">
    <citation type="submission" date="2018-08" db="EMBL/GenBank/DDBJ databases">
        <title>Genome sequencing of Agrobacterium vitis strain ICMP 10754.</title>
        <authorList>
            <person name="Visnovsky S.B."/>
            <person name="Pitman A.R."/>
        </authorList>
    </citation>
    <scope>NUCLEOTIDE SEQUENCE [LARGE SCALE GENOMIC DNA]</scope>
    <source>
        <strain evidence="8 9">ICMP 10754</strain>
    </source>
</reference>
<proteinExistence type="inferred from homology"/>
<evidence type="ECO:0000259" key="7">
    <source>
        <dbReference type="Pfam" id="PF02631"/>
    </source>
</evidence>
<dbReference type="Pfam" id="PF02631">
    <property type="entry name" value="RecX_HTH2"/>
    <property type="match status" value="1"/>
</dbReference>
<feature type="region of interest" description="Disordered" evidence="6">
    <location>
        <begin position="1"/>
        <end position="21"/>
    </location>
</feature>
<dbReference type="GO" id="GO:0005737">
    <property type="term" value="C:cytoplasm"/>
    <property type="evidence" value="ECO:0007669"/>
    <property type="project" value="UniProtKB-SubCell"/>
</dbReference>
<sequence length="192" mass="21797">MTGEAQFLFDSEAQPDPLQPKPRMLAWARNSAAYRLGRRMMSERELRDAVSRKARQKYEGIEPETVDALAAEAVRFGHQMLALNDDAYAQIKSQSAARSGKSRRAIAQTLARKGIEKDVVQAALEDMDDQPAAIRFARKRGYGPFRRNDGDERQRMKEMSGMARNGFGFDLVQRVLAMSREEAEEYLLQQPL</sequence>